<dbReference type="KEGG" id="fcv:AWN65_14295"/>
<keyword evidence="1" id="KW-0472">Membrane</keyword>
<keyword evidence="1" id="KW-0812">Transmembrane</keyword>
<evidence type="ECO:0000313" key="2">
    <source>
        <dbReference type="EMBL" id="RVU86734.1"/>
    </source>
</evidence>
<dbReference type="Pfam" id="PF06961">
    <property type="entry name" value="DUF1294"/>
    <property type="match status" value="1"/>
</dbReference>
<keyword evidence="1" id="KW-1133">Transmembrane helix</keyword>
<dbReference type="GeneID" id="56896920"/>
<dbReference type="AlphaFoldDB" id="A0AA94EX41"/>
<gene>
    <name evidence="2" type="ORF">EJB19_14305</name>
</gene>
<feature type="transmembrane region" description="Helical" evidence="1">
    <location>
        <begin position="63"/>
        <end position="85"/>
    </location>
</feature>
<dbReference type="InterPro" id="IPR010718">
    <property type="entry name" value="DUF1294"/>
</dbReference>
<feature type="transmembrane region" description="Helical" evidence="1">
    <location>
        <begin position="6"/>
        <end position="26"/>
    </location>
</feature>
<sequence>MKMFLTYLLIVNILSLILFGIDKLLAIKNKRRISEKDLLSISLIGGAIGSLLGMFIFKHKTSKISFIWRFTIIFIANVIGIYFLLK</sequence>
<protein>
    <submittedName>
        <fullName evidence="2">DUF1294 domain-containing protein</fullName>
    </submittedName>
</protein>
<dbReference type="RefSeq" id="WP_060383750.1">
    <property type="nucleotide sequence ID" value="NZ_MTDB01000013.1"/>
</dbReference>
<evidence type="ECO:0000256" key="1">
    <source>
        <dbReference type="SAM" id="Phobius"/>
    </source>
</evidence>
<name>A0AA94EX41_9FLAO</name>
<feature type="transmembrane region" description="Helical" evidence="1">
    <location>
        <begin position="38"/>
        <end position="57"/>
    </location>
</feature>
<dbReference type="EMBL" id="RWGX01000006">
    <property type="protein sequence ID" value="RVU86734.1"/>
    <property type="molecule type" value="Genomic_DNA"/>
</dbReference>
<organism evidence="2">
    <name type="scientific">Flavobacterium columnare</name>
    <dbReference type="NCBI Taxonomy" id="996"/>
    <lineage>
        <taxon>Bacteria</taxon>
        <taxon>Pseudomonadati</taxon>
        <taxon>Bacteroidota</taxon>
        <taxon>Flavobacteriia</taxon>
        <taxon>Flavobacteriales</taxon>
        <taxon>Flavobacteriaceae</taxon>
        <taxon>Flavobacterium</taxon>
    </lineage>
</organism>
<comment type="caution">
    <text evidence="2">The sequence shown here is derived from an EMBL/GenBank/DDBJ whole genome shotgun (WGS) entry which is preliminary data.</text>
</comment>
<proteinExistence type="predicted"/>
<accession>A0AA94EX41</accession>
<reference evidence="2" key="1">
    <citation type="submission" date="2018-12" db="EMBL/GenBank/DDBJ databases">
        <title>Draft genome sequence of Flaovobacterium columnare BGFS27 isolated from channel catfish in Alabama.</title>
        <authorList>
            <person name="Cai W."/>
            <person name="Arias C."/>
        </authorList>
    </citation>
    <scope>NUCLEOTIDE SEQUENCE [LARGE SCALE GENOMIC DNA]</scope>
    <source>
        <strain evidence="2">BGFS27</strain>
    </source>
</reference>